<sequence length="69" mass="7780">MKAVFILRGYEANCEPRVTEQGKFAAQVVFTKVGFHPEASYRTLGDFDTEDAAITHAKKFAEDWLARKA</sequence>
<gene>
    <name evidence="1" type="ORF">C0Z19_22425</name>
</gene>
<keyword evidence="2" id="KW-1185">Reference proteome</keyword>
<reference evidence="1 2" key="1">
    <citation type="submission" date="2018-01" db="EMBL/GenBank/DDBJ databases">
        <title>Whole genome analyses suggest that Burkholderia sensu lato contains two further novel genera in the rhizoxinica-symbiotica group Mycetohabitans gen. nov., and Trinickia gen. nov.: implications for the evolution of diazotrophy and nodulation in the Burkholderiaceae.</title>
        <authorList>
            <person name="Estrada-de los Santos P."/>
            <person name="Palmer M."/>
            <person name="Chavez-Ramirez B."/>
            <person name="Beukes C."/>
            <person name="Steenkamp E.T."/>
            <person name="Hirsch A.M."/>
            <person name="Manyaka P."/>
            <person name="Maluk M."/>
            <person name="Lafos M."/>
            <person name="Crook M."/>
            <person name="Gross E."/>
            <person name="Simon M.F."/>
            <person name="Bueno dos Reis Junior F."/>
            <person name="Poole P.S."/>
            <person name="Venter S.N."/>
            <person name="James E.K."/>
        </authorList>
    </citation>
    <scope>NUCLEOTIDE SEQUENCE [LARGE SCALE GENOMIC DNA]</scope>
    <source>
        <strain evidence="1 2">GP25-8</strain>
    </source>
</reference>
<evidence type="ECO:0000313" key="2">
    <source>
        <dbReference type="Proteomes" id="UP000235347"/>
    </source>
</evidence>
<dbReference type="Proteomes" id="UP000235347">
    <property type="component" value="Unassembled WGS sequence"/>
</dbReference>
<comment type="caution">
    <text evidence="1">The sequence shown here is derived from an EMBL/GenBank/DDBJ whole genome shotgun (WGS) entry which is preliminary data.</text>
</comment>
<accession>A0A2N7VNF5</accession>
<dbReference type="EMBL" id="PNYB01000024">
    <property type="protein sequence ID" value="PMS18635.1"/>
    <property type="molecule type" value="Genomic_DNA"/>
</dbReference>
<dbReference type="RefSeq" id="WP_102612039.1">
    <property type="nucleotide sequence ID" value="NZ_CADIKD010000017.1"/>
</dbReference>
<evidence type="ECO:0000313" key="1">
    <source>
        <dbReference type="EMBL" id="PMS18635.1"/>
    </source>
</evidence>
<organism evidence="1 2">
    <name type="scientific">Trinickia soli</name>
    <dbReference type="NCBI Taxonomy" id="380675"/>
    <lineage>
        <taxon>Bacteria</taxon>
        <taxon>Pseudomonadati</taxon>
        <taxon>Pseudomonadota</taxon>
        <taxon>Betaproteobacteria</taxon>
        <taxon>Burkholderiales</taxon>
        <taxon>Burkholderiaceae</taxon>
        <taxon>Trinickia</taxon>
    </lineage>
</organism>
<name>A0A2N7VNF5_9BURK</name>
<dbReference type="AlphaFoldDB" id="A0A2N7VNF5"/>
<protein>
    <submittedName>
        <fullName evidence="1">Uncharacterized protein</fullName>
    </submittedName>
</protein>
<proteinExistence type="predicted"/>